<name>A0A1H5X4S1_9GAMM</name>
<protein>
    <submittedName>
        <fullName evidence="2">Uncharacterized conserved protein</fullName>
    </submittedName>
</protein>
<dbReference type="AlphaFoldDB" id="A0A1H5X4S1"/>
<keyword evidence="1" id="KW-0732">Signal</keyword>
<evidence type="ECO:0000313" key="3">
    <source>
        <dbReference type="Proteomes" id="UP000236745"/>
    </source>
</evidence>
<dbReference type="RefSeq" id="WP_104002178.1">
    <property type="nucleotide sequence ID" value="NZ_FNVQ01000001.1"/>
</dbReference>
<dbReference type="InterPro" id="IPR007332">
    <property type="entry name" value="DUF411"/>
</dbReference>
<evidence type="ECO:0000256" key="1">
    <source>
        <dbReference type="SAM" id="SignalP"/>
    </source>
</evidence>
<keyword evidence="3" id="KW-1185">Reference proteome</keyword>
<gene>
    <name evidence="2" type="ORF">SAMN05444390_1011264</name>
</gene>
<accession>A0A1H5X4S1</accession>
<feature type="chain" id="PRO_5009289047" evidence="1">
    <location>
        <begin position="23"/>
        <end position="171"/>
    </location>
</feature>
<organism evidence="2 3">
    <name type="scientific">Marinobacterium lutimaris</name>
    <dbReference type="NCBI Taxonomy" id="568106"/>
    <lineage>
        <taxon>Bacteria</taxon>
        <taxon>Pseudomonadati</taxon>
        <taxon>Pseudomonadota</taxon>
        <taxon>Gammaproteobacteria</taxon>
        <taxon>Oceanospirillales</taxon>
        <taxon>Oceanospirillaceae</taxon>
        <taxon>Marinobacterium</taxon>
    </lineage>
</organism>
<evidence type="ECO:0000313" key="2">
    <source>
        <dbReference type="EMBL" id="SEG06758.1"/>
    </source>
</evidence>
<sequence length="171" mass="18464">MKLGKNWVFAGLVAGSALVLTACSDSEAQSSSTSAEASAPVALDVYKSPTCGCCESWIEHADKHGFESAIHHPQDLNGVKDDLGIAPRFRSCHTAVTQDGYAFEGHVPAKLVQRFLDNPPEGALGLAVPGMPAGSPGMEMGDRFDPYPVVLLYKDGRFELYEEIDKQEMQY</sequence>
<dbReference type="OrthoDB" id="14727at2"/>
<feature type="signal peptide" evidence="1">
    <location>
        <begin position="1"/>
        <end position="22"/>
    </location>
</feature>
<dbReference type="Proteomes" id="UP000236745">
    <property type="component" value="Unassembled WGS sequence"/>
</dbReference>
<dbReference type="PROSITE" id="PS51257">
    <property type="entry name" value="PROKAR_LIPOPROTEIN"/>
    <property type="match status" value="1"/>
</dbReference>
<dbReference type="EMBL" id="FNVQ01000001">
    <property type="protein sequence ID" value="SEG06758.1"/>
    <property type="molecule type" value="Genomic_DNA"/>
</dbReference>
<proteinExistence type="predicted"/>
<dbReference type="Pfam" id="PF04214">
    <property type="entry name" value="DUF411"/>
    <property type="match status" value="1"/>
</dbReference>
<reference evidence="2 3" key="1">
    <citation type="submission" date="2016-10" db="EMBL/GenBank/DDBJ databases">
        <authorList>
            <person name="de Groot N.N."/>
        </authorList>
    </citation>
    <scope>NUCLEOTIDE SEQUENCE [LARGE SCALE GENOMIC DNA]</scope>
    <source>
        <strain evidence="2 3">DSM 22012</strain>
    </source>
</reference>